<sequence length="263" mass="28761">MFVASGAYNGLDRLVQRRNNEKYLGFGSWDARAGRRAASQAAASDASPLDSAAAENEDRDHWLRKVQARDLIDFGMIPVSTEKWGIFNTVGNSNQPVQDAASDASPLDSAAAENEDIDHWLRKVQARDLIDFGMIPAAASDASPLDSAAAENEDRDHWLRKVQARDLIDFGMIPVSQYKLLFAMDKCSLSFSESALRAVAALAMERKTGARGLRAVMENLLLEVMFEIPGSDITSVHIHEGCVSRDEPPTVARAERTTARAAN</sequence>
<evidence type="ECO:0000256" key="2">
    <source>
        <dbReference type="ARBA" id="ARBA00022840"/>
    </source>
</evidence>
<protein>
    <submittedName>
        <fullName evidence="5">(diamondback moth) hypothetical protein</fullName>
    </submittedName>
</protein>
<dbReference type="Pfam" id="PF10431">
    <property type="entry name" value="ClpB_D2-small"/>
    <property type="match status" value="1"/>
</dbReference>
<gene>
    <name evidence="5" type="ORF">PLXY2_LOCUS14518</name>
</gene>
<evidence type="ECO:0000259" key="4">
    <source>
        <dbReference type="SMART" id="SM01086"/>
    </source>
</evidence>
<dbReference type="Gene3D" id="3.40.50.300">
    <property type="entry name" value="P-loop containing nucleotide triphosphate hydrolases"/>
    <property type="match status" value="1"/>
</dbReference>
<dbReference type="GO" id="GO:0051603">
    <property type="term" value="P:proteolysis involved in protein catabolic process"/>
    <property type="evidence" value="ECO:0007669"/>
    <property type="project" value="TreeGrafter"/>
</dbReference>
<feature type="region of interest" description="Disordered" evidence="3">
    <location>
        <begin position="39"/>
        <end position="58"/>
    </location>
</feature>
<evidence type="ECO:0000256" key="1">
    <source>
        <dbReference type="ARBA" id="ARBA00022741"/>
    </source>
</evidence>
<dbReference type="GO" id="GO:0016887">
    <property type="term" value="F:ATP hydrolysis activity"/>
    <property type="evidence" value="ECO:0007669"/>
    <property type="project" value="TreeGrafter"/>
</dbReference>
<feature type="domain" description="Clp ATPase C-terminal" evidence="4">
    <location>
        <begin position="159"/>
        <end position="251"/>
    </location>
</feature>
<dbReference type="SMART" id="SM01086">
    <property type="entry name" value="ClpB_D2-small"/>
    <property type="match status" value="1"/>
</dbReference>
<dbReference type="InterPro" id="IPR019489">
    <property type="entry name" value="Clp_ATPase_C"/>
</dbReference>
<dbReference type="Proteomes" id="UP000653454">
    <property type="component" value="Unassembled WGS sequence"/>
</dbReference>
<evidence type="ECO:0000313" key="5">
    <source>
        <dbReference type="EMBL" id="CAG9136275.1"/>
    </source>
</evidence>
<name>A0A8S4G5B6_PLUXY</name>
<proteinExistence type="predicted"/>
<organism evidence="5 6">
    <name type="scientific">Plutella xylostella</name>
    <name type="common">Diamondback moth</name>
    <name type="synonym">Plutella maculipennis</name>
    <dbReference type="NCBI Taxonomy" id="51655"/>
    <lineage>
        <taxon>Eukaryota</taxon>
        <taxon>Metazoa</taxon>
        <taxon>Ecdysozoa</taxon>
        <taxon>Arthropoda</taxon>
        <taxon>Hexapoda</taxon>
        <taxon>Insecta</taxon>
        <taxon>Pterygota</taxon>
        <taxon>Neoptera</taxon>
        <taxon>Endopterygota</taxon>
        <taxon>Lepidoptera</taxon>
        <taxon>Glossata</taxon>
        <taxon>Ditrysia</taxon>
        <taxon>Yponomeutoidea</taxon>
        <taxon>Plutellidae</taxon>
        <taxon>Plutella</taxon>
    </lineage>
</organism>
<evidence type="ECO:0000313" key="6">
    <source>
        <dbReference type="Proteomes" id="UP000653454"/>
    </source>
</evidence>
<accession>A0A8S4G5B6</accession>
<dbReference type="GO" id="GO:0005524">
    <property type="term" value="F:ATP binding"/>
    <property type="evidence" value="ECO:0007669"/>
    <property type="project" value="UniProtKB-KW"/>
</dbReference>
<dbReference type="AlphaFoldDB" id="A0A8S4G5B6"/>
<dbReference type="Gene3D" id="1.10.8.60">
    <property type="match status" value="1"/>
</dbReference>
<keyword evidence="2" id="KW-0067">ATP-binding</keyword>
<keyword evidence="6" id="KW-1185">Reference proteome</keyword>
<dbReference type="PANTHER" id="PTHR48102:SF7">
    <property type="entry name" value="ATP-DEPENDENT CLP PROTEASE ATP-BINDING SUBUNIT CLPX-LIKE, MITOCHONDRIAL"/>
    <property type="match status" value="1"/>
</dbReference>
<dbReference type="InterPro" id="IPR027417">
    <property type="entry name" value="P-loop_NTPase"/>
</dbReference>
<evidence type="ECO:0000256" key="3">
    <source>
        <dbReference type="SAM" id="MobiDB-lite"/>
    </source>
</evidence>
<comment type="caution">
    <text evidence="5">The sequence shown here is derived from an EMBL/GenBank/DDBJ whole genome shotgun (WGS) entry which is preliminary data.</text>
</comment>
<keyword evidence="1" id="KW-0547">Nucleotide-binding</keyword>
<feature type="compositionally biased region" description="Low complexity" evidence="3">
    <location>
        <begin position="39"/>
        <end position="54"/>
    </location>
</feature>
<dbReference type="EMBL" id="CAJHNJ030000132">
    <property type="protein sequence ID" value="CAG9136275.1"/>
    <property type="molecule type" value="Genomic_DNA"/>
</dbReference>
<reference evidence="5" key="1">
    <citation type="submission" date="2020-11" db="EMBL/GenBank/DDBJ databases">
        <authorList>
            <person name="Whiteford S."/>
        </authorList>
    </citation>
    <scope>NUCLEOTIDE SEQUENCE</scope>
</reference>
<dbReference type="GO" id="GO:0005759">
    <property type="term" value="C:mitochondrial matrix"/>
    <property type="evidence" value="ECO:0007669"/>
    <property type="project" value="TreeGrafter"/>
</dbReference>
<dbReference type="PANTHER" id="PTHR48102">
    <property type="entry name" value="ATP-DEPENDENT CLP PROTEASE ATP-BINDING SUBUNIT CLPX-LIKE, MITOCHONDRIAL-RELATED"/>
    <property type="match status" value="1"/>
</dbReference>
<dbReference type="InterPro" id="IPR050052">
    <property type="entry name" value="ATP-dep_Clp_protease_ClpX"/>
</dbReference>